<dbReference type="Gene3D" id="1.10.287.210">
    <property type="match status" value="1"/>
</dbReference>
<keyword evidence="3 10" id="KW-0863">Zinc-finger</keyword>
<dbReference type="EMBL" id="JAWIZZ010000046">
    <property type="protein sequence ID" value="KAK5779723.1"/>
    <property type="molecule type" value="Genomic_DNA"/>
</dbReference>
<evidence type="ECO:0000256" key="6">
    <source>
        <dbReference type="ARBA" id="ARBA00023015"/>
    </source>
</evidence>
<dbReference type="GO" id="GO:0000124">
    <property type="term" value="C:SAGA complex"/>
    <property type="evidence" value="ECO:0007669"/>
    <property type="project" value="UniProtKB-UniRule"/>
</dbReference>
<evidence type="ECO:0000256" key="11">
    <source>
        <dbReference type="RuleBase" id="RU261113"/>
    </source>
</evidence>
<comment type="function">
    <text evidence="10 11">Functions as component of the transcription regulatory histone acetylation (HAT) complex SAGA. At the promoters, SAGA is required for recruitment of the basal transcription machinery. It influences RNA polymerase II transcriptional activity through different activities such as TBP interaction and promoter selectivity, interaction with transcription activators, and chromatin modification through histone acetylation and deubiquitination. SAGA acetylates nucleosomal histone H3 to some extent (to form H3K9ac, H3K14ac, H3K18ac and H3K23ac). SAGA interacts with DNA via upstream activating sequences (UASs). Involved in transcriptional regulation of a subset of SAGA-regulated genes. Within the SAGA complex, participates in a subcomplex, that specifically deubiquitinates histones H2B.</text>
</comment>
<dbReference type="Proteomes" id="UP001306508">
    <property type="component" value="Unassembled WGS sequence"/>
</dbReference>
<comment type="domain">
    <text evidence="10">The C-terminal SGF11-type zinc-finger domain together with the C-terminal catalytic domain of UBP8 forms the 'catalytic lobe' of the SAGA deubiquitination module.</text>
</comment>
<comment type="subcellular location">
    <subcellularLocation>
        <location evidence="1 10 11">Nucleus</location>
    </subcellularLocation>
</comment>
<dbReference type="GO" id="GO:0003713">
    <property type="term" value="F:transcription coactivator activity"/>
    <property type="evidence" value="ECO:0007669"/>
    <property type="project" value="UniProtKB-UniRule"/>
</dbReference>
<organism evidence="13 14">
    <name type="scientific">Arxiozyma heterogenica</name>
    <dbReference type="NCBI Taxonomy" id="278026"/>
    <lineage>
        <taxon>Eukaryota</taxon>
        <taxon>Fungi</taxon>
        <taxon>Dikarya</taxon>
        <taxon>Ascomycota</taxon>
        <taxon>Saccharomycotina</taxon>
        <taxon>Saccharomycetes</taxon>
        <taxon>Saccharomycetales</taxon>
        <taxon>Saccharomycetaceae</taxon>
        <taxon>Arxiozyma</taxon>
    </lineage>
</organism>
<proteinExistence type="inferred from homology"/>
<evidence type="ECO:0000313" key="14">
    <source>
        <dbReference type="Proteomes" id="UP001306508"/>
    </source>
</evidence>
<dbReference type="HAMAP" id="MF_03047">
    <property type="entry name" value="Sgf11"/>
    <property type="match status" value="1"/>
</dbReference>
<protein>
    <recommendedName>
        <fullName evidence="10 11">SAGA-associated factor 11</fullName>
    </recommendedName>
</protein>
<keyword evidence="4 10" id="KW-0862">Zinc</keyword>
<evidence type="ECO:0000313" key="13">
    <source>
        <dbReference type="EMBL" id="KAK5779723.1"/>
    </source>
</evidence>
<evidence type="ECO:0000256" key="3">
    <source>
        <dbReference type="ARBA" id="ARBA00022771"/>
    </source>
</evidence>
<feature type="zinc finger region" description="SGF11-type" evidence="10">
    <location>
        <begin position="73"/>
        <end position="94"/>
    </location>
</feature>
<evidence type="ECO:0000256" key="9">
    <source>
        <dbReference type="ARBA" id="ARBA00023242"/>
    </source>
</evidence>
<keyword evidence="2 10" id="KW-0479">Metal-binding</keyword>
<keyword evidence="5 10" id="KW-0156">Chromatin regulator</keyword>
<accession>A0AAN7WGR9</accession>
<keyword evidence="6 10" id="KW-0805">Transcription regulation</keyword>
<comment type="caution">
    <text evidence="13">The sequence shown here is derived from an EMBL/GenBank/DDBJ whole genome shotgun (WGS) entry which is preliminary data.</text>
</comment>
<evidence type="ECO:0000256" key="8">
    <source>
        <dbReference type="ARBA" id="ARBA00023163"/>
    </source>
</evidence>
<dbReference type="InterPro" id="IPR041216">
    <property type="entry name" value="Sgf11_N"/>
</dbReference>
<keyword evidence="9 10" id="KW-0539">Nucleus</keyword>
<dbReference type="GO" id="GO:0008270">
    <property type="term" value="F:zinc ion binding"/>
    <property type="evidence" value="ECO:0007669"/>
    <property type="project" value="UniProtKB-UniRule"/>
</dbReference>
<evidence type="ECO:0000256" key="4">
    <source>
        <dbReference type="ARBA" id="ARBA00022833"/>
    </source>
</evidence>
<dbReference type="Pfam" id="PF08209">
    <property type="entry name" value="Sgf11"/>
    <property type="match status" value="1"/>
</dbReference>
<dbReference type="GO" id="GO:0006325">
    <property type="term" value="P:chromatin organization"/>
    <property type="evidence" value="ECO:0007669"/>
    <property type="project" value="UniProtKB-KW"/>
</dbReference>
<evidence type="ECO:0000256" key="10">
    <source>
        <dbReference type="HAMAP-Rule" id="MF_03047"/>
    </source>
</evidence>
<dbReference type="GO" id="GO:0071819">
    <property type="term" value="C:DUBm complex"/>
    <property type="evidence" value="ECO:0007669"/>
    <property type="project" value="UniProtKB-UniRule"/>
</dbReference>
<reference evidence="14" key="1">
    <citation type="submission" date="2023-07" db="EMBL/GenBank/DDBJ databases">
        <title>A draft genome of Kazachstania heterogenica Y-27499.</title>
        <authorList>
            <person name="Donic C."/>
            <person name="Kralova J.S."/>
            <person name="Fidel L."/>
            <person name="Ben-Dor S."/>
            <person name="Jung S."/>
        </authorList>
    </citation>
    <scope>NUCLEOTIDE SEQUENCE [LARGE SCALE GENOMIC DNA]</scope>
    <source>
        <strain evidence="14">Y27499</strain>
    </source>
</reference>
<keyword evidence="7 10" id="KW-0010">Activator</keyword>
<keyword evidence="8 10" id="KW-0804">Transcription</keyword>
<evidence type="ECO:0000256" key="2">
    <source>
        <dbReference type="ARBA" id="ARBA00022723"/>
    </source>
</evidence>
<comment type="subunit">
    <text evidence="10 11">Component of the 1.8 MDa SAGA transcription coactivator-HAT complex. SAGA is built of 5 distinct domains with specialized functions. Within the SAGA complex, SUS1, SGF11, SGF73 and UBP8 form an additional subcomplex of SAGA called the DUB module (deubiquitination module). Interacts directly with SGF73, SUS1 and UBP8.</text>
</comment>
<dbReference type="Gene3D" id="3.30.160.60">
    <property type="entry name" value="Classic Zinc Finger"/>
    <property type="match status" value="1"/>
</dbReference>
<evidence type="ECO:0000256" key="7">
    <source>
        <dbReference type="ARBA" id="ARBA00023159"/>
    </source>
</evidence>
<keyword evidence="14" id="KW-1185">Reference proteome</keyword>
<evidence type="ECO:0000259" key="12">
    <source>
        <dbReference type="Pfam" id="PF18519"/>
    </source>
</evidence>
<sequence length="101" mass="12023">MPENEFQVTIDSISEQIVRNLLHSIIQDIVSRETVRQRQLHDRYPDFKPYYYDPDGILDINGLPKQQESSQYFLCQNCKREISANRFAAHLQRCLNRGPRR</sequence>
<evidence type="ECO:0000256" key="5">
    <source>
        <dbReference type="ARBA" id="ARBA00022853"/>
    </source>
</evidence>
<comment type="similarity">
    <text evidence="10 11">Belongs to the SGF11 family.</text>
</comment>
<evidence type="ECO:0000256" key="1">
    <source>
        <dbReference type="ARBA" id="ARBA00004123"/>
    </source>
</evidence>
<gene>
    <name evidence="10" type="primary">SGF11</name>
    <name evidence="13" type="ORF">RI543_002844</name>
</gene>
<dbReference type="Pfam" id="PF18519">
    <property type="entry name" value="Sgf11_N"/>
    <property type="match status" value="1"/>
</dbReference>
<dbReference type="InterPro" id="IPR013246">
    <property type="entry name" value="SAGA_su_Sgf11"/>
</dbReference>
<comment type="domain">
    <text evidence="10">The long N-terminal helix forms part of the 'assembly lobe' of the SAGA deubiquitination module.</text>
</comment>
<dbReference type="AlphaFoldDB" id="A0AAN7WGR9"/>
<feature type="domain" description="Yeast SAGA-associated factor 11 N-terminal" evidence="12">
    <location>
        <begin position="9"/>
        <end position="46"/>
    </location>
</feature>
<name>A0AAN7WGR9_9SACH</name>